<keyword evidence="2" id="KW-0547">Nucleotide-binding</keyword>
<evidence type="ECO:0000256" key="4">
    <source>
        <dbReference type="ARBA" id="ARBA00022840"/>
    </source>
</evidence>
<keyword evidence="5" id="KW-0496">Mitochondrion</keyword>
<feature type="domain" description="AAA+ ATPase" evidence="7">
    <location>
        <begin position="799"/>
        <end position="936"/>
    </location>
</feature>
<dbReference type="Gene3D" id="1.10.8.60">
    <property type="match status" value="1"/>
</dbReference>
<dbReference type="SUPFAM" id="SSF52540">
    <property type="entry name" value="P-loop containing nucleoside triphosphate hydrolases"/>
    <property type="match status" value="1"/>
</dbReference>
<dbReference type="EMBL" id="CM026429">
    <property type="protein sequence ID" value="KAG0563534.1"/>
    <property type="molecule type" value="Genomic_DNA"/>
</dbReference>
<comment type="subcellular location">
    <subcellularLocation>
        <location evidence="1">Mitochondrion outer membrane</location>
        <topology evidence="1">Single-pass membrane protein</topology>
    </subcellularLocation>
</comment>
<evidence type="ECO:0000256" key="5">
    <source>
        <dbReference type="ARBA" id="ARBA00023128"/>
    </source>
</evidence>
<dbReference type="Gene3D" id="3.40.50.300">
    <property type="entry name" value="P-loop containing nucleotide triphosphate hydrolases"/>
    <property type="match status" value="1"/>
</dbReference>
<feature type="compositionally biased region" description="Basic and acidic residues" evidence="6">
    <location>
        <begin position="204"/>
        <end position="215"/>
    </location>
</feature>
<dbReference type="InterPro" id="IPR003960">
    <property type="entry name" value="ATPase_AAA_CS"/>
</dbReference>
<dbReference type="PANTHER" id="PTHR45644:SF56">
    <property type="entry name" value="AAA ATPASE, PUTATIVE (AFU_ORTHOLOGUE AFUA_2G12920)-RELATED"/>
    <property type="match status" value="1"/>
</dbReference>
<evidence type="ECO:0000313" key="8">
    <source>
        <dbReference type="EMBL" id="KAG0563534.1"/>
    </source>
</evidence>
<feature type="region of interest" description="Disordered" evidence="6">
    <location>
        <begin position="340"/>
        <end position="361"/>
    </location>
</feature>
<dbReference type="GO" id="GO:0005741">
    <property type="term" value="C:mitochondrial outer membrane"/>
    <property type="evidence" value="ECO:0007669"/>
    <property type="project" value="UniProtKB-SubCell"/>
</dbReference>
<evidence type="ECO:0000256" key="1">
    <source>
        <dbReference type="ARBA" id="ARBA00004572"/>
    </source>
</evidence>
<sequence>MYRRCVKPWTGRLHEFYSRDPFDSCQSMIRGVSASSVAEVFASQGRLYSRFARGTPKEVTMGTGAWRLNRGFWRLAQFQRREFTTASPHSWFSCSEDCTPGIPSAAFLLRHQRLLSGYAFRPARQGLISQREGLSRASPAFTRSFSDERGSDDKDQAAVSSAVGSGGDNDKGAEHVLACDSGSEEDEKDEGQRRRHPAVDCMGQDERSREGEQSHRGSHKALFLAQKARYKKVFEERLVRWEDLKVTLEEFPHYLSGTTRDLLVDCAAAHLRQPSYAEFGSGLLSSSRRICLRGPAGTQLHQERLVEALAHHLRVPLLVLNSTTLAPHDFGAHELFSASNFDGSDSESESTSTFNDEEKLESRSARLRGARGFKVDVLLDMTADSVEAKRLLKVKQALGVETEQEQGNPAVWEASKGDRVKYVGRGLKITTMNDLRQLLRVGQKGIVVIVPKSFHGKVGVQFDTADQGHEGYSNTQFGRMQRAKIEWCSLADLSPDNSPAADPCEEWVAAIDALCEMSLPSRPLVVYFPDPRQWFERAVALDRRQEFLERVEAKLDQIEGPVVLISSRTSDEEAEVDDRARLKAHLEDIRARLNQRTSTRWVFRELLGSEDIYELFPNHVIIYPPKEEGMLREWKKQLLSNKEISSAKHNIQQLREVLETNNMDCEELQALNLLGLNLSKTKAEKVVGWARNHHLGLCLFDPPTSNGKLMIPRDSMERALTRLRDQENKKAPSIIKDFKTVAEDEYEKALISAVIPPNEVGVKFDHIGALENVKSALKELVMLPLQRPELFSKGNLTRPCKGVLLFGPPGTGKTLLAKAVATEAGANFINITGSTITSKWFGDAEKLTKSLFSLARKLSPAVIFVDEVDSLLGARGGSSEHEATRKTRNEFMAAWDGLRSKDSERVLVLAATNRPFDLDDAVIRRLPRRILVDLPNTENRVKILRVILAEEELEEGFDYEELSRITDGYSGSDLKNLSIAAAYRPIRELLQYEEQEAKVGGGGGGTAAANRVRSAALIRPLRFEDFKQAMTQVGASVAFDASSMNELRRWNEQYGEGGNRRKSNFGFVV</sequence>
<evidence type="ECO:0000259" key="7">
    <source>
        <dbReference type="SMART" id="SM00382"/>
    </source>
</evidence>
<dbReference type="InterPro" id="IPR003959">
    <property type="entry name" value="ATPase_AAA_core"/>
</dbReference>
<evidence type="ECO:0000256" key="3">
    <source>
        <dbReference type="ARBA" id="ARBA00022787"/>
    </source>
</evidence>
<dbReference type="FunFam" id="3.40.50.300:FF:000416">
    <property type="entry name" value="p-loop nucleoside triphosphate hydrolase superfamily protein"/>
    <property type="match status" value="1"/>
</dbReference>
<dbReference type="Proteomes" id="UP000822688">
    <property type="component" value="Chromosome 8"/>
</dbReference>
<evidence type="ECO:0000256" key="2">
    <source>
        <dbReference type="ARBA" id="ARBA00022741"/>
    </source>
</evidence>
<proteinExistence type="predicted"/>
<reference evidence="8" key="1">
    <citation type="submission" date="2020-06" db="EMBL/GenBank/DDBJ databases">
        <title>WGS assembly of Ceratodon purpureus strain R40.</title>
        <authorList>
            <person name="Carey S.B."/>
            <person name="Jenkins J."/>
            <person name="Shu S."/>
            <person name="Lovell J.T."/>
            <person name="Sreedasyam A."/>
            <person name="Maumus F."/>
            <person name="Tiley G.P."/>
            <person name="Fernandez-Pozo N."/>
            <person name="Barry K."/>
            <person name="Chen C."/>
            <person name="Wang M."/>
            <person name="Lipzen A."/>
            <person name="Daum C."/>
            <person name="Saski C.A."/>
            <person name="Payton A.C."/>
            <person name="Mcbreen J.C."/>
            <person name="Conrad R.E."/>
            <person name="Kollar L.M."/>
            <person name="Olsson S."/>
            <person name="Huttunen S."/>
            <person name="Landis J.B."/>
            <person name="Wickett N.J."/>
            <person name="Johnson M.G."/>
            <person name="Rensing S.A."/>
            <person name="Grimwood J."/>
            <person name="Schmutz J."/>
            <person name="Mcdaniel S.F."/>
        </authorList>
    </citation>
    <scope>NUCLEOTIDE SEQUENCE</scope>
    <source>
        <strain evidence="8">R40</strain>
    </source>
</reference>
<dbReference type="GO" id="GO:0005524">
    <property type="term" value="F:ATP binding"/>
    <property type="evidence" value="ECO:0007669"/>
    <property type="project" value="UniProtKB-KW"/>
</dbReference>
<dbReference type="InterPro" id="IPR003593">
    <property type="entry name" value="AAA+_ATPase"/>
</dbReference>
<accession>A0A8T0GZI7</accession>
<evidence type="ECO:0000256" key="6">
    <source>
        <dbReference type="SAM" id="MobiDB-lite"/>
    </source>
</evidence>
<organism evidence="8 9">
    <name type="scientific">Ceratodon purpureus</name>
    <name type="common">Fire moss</name>
    <name type="synonym">Dicranum purpureum</name>
    <dbReference type="NCBI Taxonomy" id="3225"/>
    <lineage>
        <taxon>Eukaryota</taxon>
        <taxon>Viridiplantae</taxon>
        <taxon>Streptophyta</taxon>
        <taxon>Embryophyta</taxon>
        <taxon>Bryophyta</taxon>
        <taxon>Bryophytina</taxon>
        <taxon>Bryopsida</taxon>
        <taxon>Dicranidae</taxon>
        <taxon>Pseudoditrichales</taxon>
        <taxon>Ditrichaceae</taxon>
        <taxon>Ceratodon</taxon>
    </lineage>
</organism>
<dbReference type="InterPro" id="IPR027417">
    <property type="entry name" value="P-loop_NTPase"/>
</dbReference>
<feature type="compositionally biased region" description="Basic and acidic residues" evidence="6">
    <location>
        <begin position="145"/>
        <end position="156"/>
    </location>
</feature>
<dbReference type="Pfam" id="PF17862">
    <property type="entry name" value="AAA_lid_3"/>
    <property type="match status" value="1"/>
</dbReference>
<dbReference type="Pfam" id="PF00004">
    <property type="entry name" value="AAA"/>
    <property type="match status" value="1"/>
</dbReference>
<keyword evidence="9" id="KW-1185">Reference proteome</keyword>
<dbReference type="PANTHER" id="PTHR45644">
    <property type="entry name" value="AAA ATPASE, PUTATIVE (AFU_ORTHOLOGUE AFUA_2G12920)-RELATED-RELATED"/>
    <property type="match status" value="1"/>
</dbReference>
<dbReference type="AlphaFoldDB" id="A0A8T0GZI7"/>
<evidence type="ECO:0000313" key="9">
    <source>
        <dbReference type="Proteomes" id="UP000822688"/>
    </source>
</evidence>
<dbReference type="SMART" id="SM00382">
    <property type="entry name" value="AAA"/>
    <property type="match status" value="1"/>
</dbReference>
<keyword evidence="4" id="KW-0067">ATP-binding</keyword>
<protein>
    <recommendedName>
        <fullName evidence="7">AAA+ ATPase domain-containing protein</fullName>
    </recommendedName>
</protein>
<comment type="caution">
    <text evidence="8">The sequence shown here is derived from an EMBL/GenBank/DDBJ whole genome shotgun (WGS) entry which is preliminary data.</text>
</comment>
<gene>
    <name evidence="8" type="ORF">KC19_8G038900</name>
</gene>
<keyword evidence="3" id="KW-1000">Mitochondrion outer membrane</keyword>
<dbReference type="InterPro" id="IPR051701">
    <property type="entry name" value="Mito_OM_Translocase_MSP1"/>
</dbReference>
<keyword evidence="3" id="KW-0472">Membrane</keyword>
<name>A0A8T0GZI7_CERPU</name>
<dbReference type="InterPro" id="IPR041569">
    <property type="entry name" value="AAA_lid_3"/>
</dbReference>
<feature type="region of interest" description="Disordered" evidence="6">
    <location>
        <begin position="143"/>
        <end position="218"/>
    </location>
</feature>
<dbReference type="GO" id="GO:0016887">
    <property type="term" value="F:ATP hydrolysis activity"/>
    <property type="evidence" value="ECO:0007669"/>
    <property type="project" value="InterPro"/>
</dbReference>
<dbReference type="PROSITE" id="PS00674">
    <property type="entry name" value="AAA"/>
    <property type="match status" value="1"/>
</dbReference>